<keyword evidence="8" id="KW-1185">Reference proteome</keyword>
<comment type="catalytic activity">
    <reaction evidence="4">
        <text>ATP + H2O = ADP + phosphate + H(+)</text>
        <dbReference type="Rhea" id="RHEA:13065"/>
        <dbReference type="ChEBI" id="CHEBI:15377"/>
        <dbReference type="ChEBI" id="CHEBI:15378"/>
        <dbReference type="ChEBI" id="CHEBI:30616"/>
        <dbReference type="ChEBI" id="CHEBI:43474"/>
        <dbReference type="ChEBI" id="CHEBI:456216"/>
        <dbReference type="EC" id="3.6.4.13"/>
    </reaction>
</comment>
<comment type="domain">
    <text evidence="4">The Q motif is unique to and characteristic of the DEAD box family of RNA helicases and controls ATP binding and hydrolysis.</text>
</comment>
<name>A0AAD5VT52_9AGAR</name>
<dbReference type="GO" id="GO:0003724">
    <property type="term" value="F:RNA helicase activity"/>
    <property type="evidence" value="ECO:0007669"/>
    <property type="project" value="UniProtKB-EC"/>
</dbReference>
<dbReference type="InterPro" id="IPR011545">
    <property type="entry name" value="DEAD/DEAH_box_helicase_dom"/>
</dbReference>
<evidence type="ECO:0000313" key="7">
    <source>
        <dbReference type="EMBL" id="KAJ3569063.1"/>
    </source>
</evidence>
<dbReference type="GO" id="GO:0005524">
    <property type="term" value="F:ATP binding"/>
    <property type="evidence" value="ECO:0007669"/>
    <property type="project" value="UniProtKB-UniRule"/>
</dbReference>
<organism evidence="7 8">
    <name type="scientific">Leucocoprinus birnbaumii</name>
    <dbReference type="NCBI Taxonomy" id="56174"/>
    <lineage>
        <taxon>Eukaryota</taxon>
        <taxon>Fungi</taxon>
        <taxon>Dikarya</taxon>
        <taxon>Basidiomycota</taxon>
        <taxon>Agaricomycotina</taxon>
        <taxon>Agaricomycetes</taxon>
        <taxon>Agaricomycetidae</taxon>
        <taxon>Agaricales</taxon>
        <taxon>Agaricineae</taxon>
        <taxon>Agaricaceae</taxon>
        <taxon>Leucocoprinus</taxon>
    </lineage>
</organism>
<dbReference type="Gene3D" id="3.40.50.300">
    <property type="entry name" value="P-loop containing nucleotide triphosphate hydrolases"/>
    <property type="match status" value="1"/>
</dbReference>
<dbReference type="Pfam" id="PF00270">
    <property type="entry name" value="DEAD"/>
    <property type="match status" value="1"/>
</dbReference>
<keyword evidence="4" id="KW-0347">Helicase</keyword>
<keyword evidence="3 4" id="KW-0067">ATP-binding</keyword>
<comment type="similarity">
    <text evidence="4">Belongs to the DEAD box helicase family.</text>
</comment>
<dbReference type="InterPro" id="IPR027417">
    <property type="entry name" value="P-loop_NTPase"/>
</dbReference>
<proteinExistence type="inferred from homology"/>
<feature type="domain" description="Helicase ATP-binding" evidence="6">
    <location>
        <begin position="118"/>
        <end position="301"/>
    </location>
</feature>
<evidence type="ECO:0000313" key="8">
    <source>
        <dbReference type="Proteomes" id="UP001213000"/>
    </source>
</evidence>
<evidence type="ECO:0000256" key="1">
    <source>
        <dbReference type="ARBA" id="ARBA00022741"/>
    </source>
</evidence>
<dbReference type="SMART" id="SM00487">
    <property type="entry name" value="DEXDc"/>
    <property type="match status" value="1"/>
</dbReference>
<dbReference type="SUPFAM" id="SSF52540">
    <property type="entry name" value="P-loop containing nucleoside triphosphate hydrolases"/>
    <property type="match status" value="1"/>
</dbReference>
<feature type="compositionally biased region" description="Basic residues" evidence="5">
    <location>
        <begin position="67"/>
        <end position="76"/>
    </location>
</feature>
<dbReference type="PROSITE" id="PS51192">
    <property type="entry name" value="HELICASE_ATP_BIND_1"/>
    <property type="match status" value="1"/>
</dbReference>
<evidence type="ECO:0000259" key="6">
    <source>
        <dbReference type="PROSITE" id="PS51192"/>
    </source>
</evidence>
<keyword evidence="2 4" id="KW-0378">Hydrolase</keyword>
<evidence type="ECO:0000256" key="4">
    <source>
        <dbReference type="RuleBase" id="RU365068"/>
    </source>
</evidence>
<dbReference type="Proteomes" id="UP001213000">
    <property type="component" value="Unassembled WGS sequence"/>
</dbReference>
<accession>A0AAD5VT52</accession>
<dbReference type="AlphaFoldDB" id="A0AAD5VT52"/>
<feature type="region of interest" description="Disordered" evidence="5">
    <location>
        <begin position="62"/>
        <end position="84"/>
    </location>
</feature>
<dbReference type="PANTHER" id="PTHR24031">
    <property type="entry name" value="RNA HELICASE"/>
    <property type="match status" value="1"/>
</dbReference>
<evidence type="ECO:0000256" key="3">
    <source>
        <dbReference type="ARBA" id="ARBA00022840"/>
    </source>
</evidence>
<evidence type="ECO:0000256" key="2">
    <source>
        <dbReference type="ARBA" id="ARBA00022801"/>
    </source>
</evidence>
<keyword evidence="4" id="KW-0694">RNA-binding</keyword>
<dbReference type="EMBL" id="JANIEX010000309">
    <property type="protein sequence ID" value="KAJ3569063.1"/>
    <property type="molecule type" value="Genomic_DNA"/>
</dbReference>
<dbReference type="InterPro" id="IPR014001">
    <property type="entry name" value="Helicase_ATP-bd"/>
</dbReference>
<gene>
    <name evidence="7" type="ORF">NP233_g5297</name>
</gene>
<dbReference type="GO" id="GO:0003723">
    <property type="term" value="F:RNA binding"/>
    <property type="evidence" value="ECO:0007669"/>
    <property type="project" value="UniProtKB-UniRule"/>
</dbReference>
<protein>
    <recommendedName>
        <fullName evidence="4">ATP-dependent RNA helicase</fullName>
        <ecNumber evidence="4">3.6.4.13</ecNumber>
    </recommendedName>
</protein>
<comment type="function">
    <text evidence="4">RNA helicase.</text>
</comment>
<sequence>MSSFSPSTVSRVVTSSSSYASHSTFWLSLLTRQRWTTARPTCQAYRLMSTDTQTTSVNAGFSSRQFNKPRRHKPIPKKQSEAKKKTWEELGLKKSLVDGLVRAYPEVVAPTPAQQMFIPAILEGKDLLVKDETGSGKSFGIALGLLGKPRVTYYDVARGGAEREFVTALVLVPQSNLAIQYYHWLTRIVQNTKPPDRFGIDTDRFVQRLIREGQEHLSTGLKKLYETKPHILVSTPQAILDLYKKDPDLVPFQYLKTVVVDEVDYLIETVPRKDPEKSWKGATDKALKKIRAHPGATRELLDIIYVARKEVHSRMQDWKWLEERGGLQRKGSFCDAEDAFEQLPCTRRAGG</sequence>
<evidence type="ECO:0000256" key="5">
    <source>
        <dbReference type="SAM" id="MobiDB-lite"/>
    </source>
</evidence>
<dbReference type="GO" id="GO:0016787">
    <property type="term" value="F:hydrolase activity"/>
    <property type="evidence" value="ECO:0007669"/>
    <property type="project" value="UniProtKB-KW"/>
</dbReference>
<keyword evidence="1 4" id="KW-0547">Nucleotide-binding</keyword>
<reference evidence="7" key="1">
    <citation type="submission" date="2022-07" db="EMBL/GenBank/DDBJ databases">
        <title>Genome Sequence of Leucocoprinus birnbaumii.</title>
        <authorList>
            <person name="Buettner E."/>
        </authorList>
    </citation>
    <scope>NUCLEOTIDE SEQUENCE</scope>
    <source>
        <strain evidence="7">VT141</strain>
    </source>
</reference>
<dbReference type="EC" id="3.6.4.13" evidence="4"/>
<comment type="caution">
    <text evidence="7">The sequence shown here is derived from an EMBL/GenBank/DDBJ whole genome shotgun (WGS) entry which is preliminary data.</text>
</comment>